<evidence type="ECO:0000313" key="2">
    <source>
        <dbReference type="EMBL" id="TWI69104.1"/>
    </source>
</evidence>
<organism evidence="2 3">
    <name type="scientific">Pseudoduganella lurida</name>
    <dbReference type="NCBI Taxonomy" id="1036180"/>
    <lineage>
        <taxon>Bacteria</taxon>
        <taxon>Pseudomonadati</taxon>
        <taxon>Pseudomonadota</taxon>
        <taxon>Betaproteobacteria</taxon>
        <taxon>Burkholderiales</taxon>
        <taxon>Oxalobacteraceae</taxon>
        <taxon>Telluria group</taxon>
        <taxon>Pseudoduganella</taxon>
    </lineage>
</organism>
<dbReference type="Pfam" id="PF02641">
    <property type="entry name" value="DUF190"/>
    <property type="match status" value="1"/>
</dbReference>
<protein>
    <submittedName>
        <fullName evidence="2">Uncharacterized protein DUF190</fullName>
    </submittedName>
</protein>
<comment type="similarity">
    <text evidence="1">Belongs to the UPF0166 family.</text>
</comment>
<dbReference type="AlphaFoldDB" id="A0A562RKI6"/>
<gene>
    <name evidence="2" type="ORF">IP91_00170</name>
</gene>
<dbReference type="OrthoDB" id="6625743at2"/>
<reference evidence="2 3" key="1">
    <citation type="journal article" date="2015" name="Stand. Genomic Sci.">
        <title>Genomic Encyclopedia of Bacterial and Archaeal Type Strains, Phase III: the genomes of soil and plant-associated and newly described type strains.</title>
        <authorList>
            <person name="Whitman W.B."/>
            <person name="Woyke T."/>
            <person name="Klenk H.P."/>
            <person name="Zhou Y."/>
            <person name="Lilburn T.G."/>
            <person name="Beck B.J."/>
            <person name="De Vos P."/>
            <person name="Vandamme P."/>
            <person name="Eisen J.A."/>
            <person name="Garrity G."/>
            <person name="Hugenholtz P."/>
            <person name="Kyrpides N.C."/>
        </authorList>
    </citation>
    <scope>NUCLEOTIDE SEQUENCE [LARGE SCALE GENOMIC DNA]</scope>
    <source>
        <strain evidence="2 3">CGMCC 1.10822</strain>
    </source>
</reference>
<dbReference type="EMBL" id="VLLB01000001">
    <property type="protein sequence ID" value="TWI69104.1"/>
    <property type="molecule type" value="Genomic_DNA"/>
</dbReference>
<evidence type="ECO:0000313" key="3">
    <source>
        <dbReference type="Proteomes" id="UP000318431"/>
    </source>
</evidence>
<dbReference type="InterPro" id="IPR003793">
    <property type="entry name" value="UPF0166"/>
</dbReference>
<comment type="caution">
    <text evidence="2">The sequence shown here is derived from an EMBL/GenBank/DDBJ whole genome shotgun (WGS) entry which is preliminary data.</text>
</comment>
<name>A0A562RKI6_9BURK</name>
<keyword evidence="3" id="KW-1185">Reference proteome</keyword>
<dbReference type="RefSeq" id="WP_141839152.1">
    <property type="nucleotide sequence ID" value="NZ_VLLB01000001.1"/>
</dbReference>
<accession>A0A562RKI6</accession>
<evidence type="ECO:0000256" key="1">
    <source>
        <dbReference type="ARBA" id="ARBA00010554"/>
    </source>
</evidence>
<dbReference type="Gene3D" id="3.30.70.120">
    <property type="match status" value="1"/>
</dbReference>
<dbReference type="SUPFAM" id="SSF54913">
    <property type="entry name" value="GlnB-like"/>
    <property type="match status" value="1"/>
</dbReference>
<dbReference type="InterPro" id="IPR011322">
    <property type="entry name" value="N-reg_PII-like_a/b"/>
</dbReference>
<sequence length="124" mass="13675">MNDFAVLRLYIPMSARARATRLWHHLSPPQLAHQLLTQARRAGIRQALLFHVGSGYLPGEKPSHAHVEGTAGRHPQCVELVDTEEALRAFLFEHHAQLHAVQAVLLRCELPLATEGKATHASAG</sequence>
<dbReference type="Proteomes" id="UP000318431">
    <property type="component" value="Unassembled WGS sequence"/>
</dbReference>
<dbReference type="InterPro" id="IPR015867">
    <property type="entry name" value="N-reg_PII/ATP_PRibTrfase_C"/>
</dbReference>
<proteinExistence type="inferred from homology"/>